<dbReference type="Pfam" id="PF00990">
    <property type="entry name" value="GGDEF"/>
    <property type="match status" value="1"/>
</dbReference>
<feature type="transmembrane region" description="Helical" evidence="1">
    <location>
        <begin position="201"/>
        <end position="221"/>
    </location>
</feature>
<keyword evidence="5" id="KW-1185">Reference proteome</keyword>
<feature type="domain" description="EAL" evidence="2">
    <location>
        <begin position="410"/>
        <end position="661"/>
    </location>
</feature>
<name>A0ABP3VTB8_9BURK</name>
<dbReference type="NCBIfam" id="TIGR00254">
    <property type="entry name" value="GGDEF"/>
    <property type="match status" value="1"/>
</dbReference>
<dbReference type="CDD" id="cd01948">
    <property type="entry name" value="EAL"/>
    <property type="match status" value="1"/>
</dbReference>
<dbReference type="EMBL" id="BAAAEW010000042">
    <property type="protein sequence ID" value="GAA0764913.1"/>
    <property type="molecule type" value="Genomic_DNA"/>
</dbReference>
<dbReference type="Pfam" id="PF00563">
    <property type="entry name" value="EAL"/>
    <property type="match status" value="1"/>
</dbReference>
<dbReference type="PANTHER" id="PTHR44757">
    <property type="entry name" value="DIGUANYLATE CYCLASE DGCP"/>
    <property type="match status" value="1"/>
</dbReference>
<accession>A0ABP3VTB8</accession>
<keyword evidence="1" id="KW-1133">Transmembrane helix</keyword>
<dbReference type="InterPro" id="IPR001633">
    <property type="entry name" value="EAL_dom"/>
</dbReference>
<comment type="caution">
    <text evidence="4">The sequence shown here is derived from an EMBL/GenBank/DDBJ whole genome shotgun (WGS) entry which is preliminary data.</text>
</comment>
<dbReference type="InterPro" id="IPR052155">
    <property type="entry name" value="Biofilm_reg_signaling"/>
</dbReference>
<evidence type="ECO:0000259" key="2">
    <source>
        <dbReference type="PROSITE" id="PS50883"/>
    </source>
</evidence>
<dbReference type="Gene3D" id="3.20.20.450">
    <property type="entry name" value="EAL domain"/>
    <property type="match status" value="1"/>
</dbReference>
<evidence type="ECO:0000313" key="4">
    <source>
        <dbReference type="EMBL" id="GAA0764913.1"/>
    </source>
</evidence>
<reference evidence="5" key="1">
    <citation type="journal article" date="2019" name="Int. J. Syst. Evol. Microbiol.">
        <title>The Global Catalogue of Microorganisms (GCM) 10K type strain sequencing project: providing services to taxonomists for standard genome sequencing and annotation.</title>
        <authorList>
            <consortium name="The Broad Institute Genomics Platform"/>
            <consortium name="The Broad Institute Genome Sequencing Center for Infectious Disease"/>
            <person name="Wu L."/>
            <person name="Ma J."/>
        </authorList>
    </citation>
    <scope>NUCLEOTIDE SEQUENCE [LARGE SCALE GENOMIC DNA]</scope>
    <source>
        <strain evidence="5">JCM 15503</strain>
    </source>
</reference>
<dbReference type="InterPro" id="IPR029787">
    <property type="entry name" value="Nucleotide_cyclase"/>
</dbReference>
<dbReference type="InterPro" id="IPR043128">
    <property type="entry name" value="Rev_trsase/Diguanyl_cyclase"/>
</dbReference>
<feature type="transmembrane region" description="Helical" evidence="1">
    <location>
        <begin position="12"/>
        <end position="30"/>
    </location>
</feature>
<proteinExistence type="predicted"/>
<keyword evidence="1" id="KW-0812">Transmembrane</keyword>
<dbReference type="RefSeq" id="WP_231011055.1">
    <property type="nucleotide sequence ID" value="NZ_BAAAEW010000042.1"/>
</dbReference>
<protein>
    <recommendedName>
        <fullName evidence="6">EAL domain-containing protein</fullName>
    </recommendedName>
</protein>
<organism evidence="4 5">
    <name type="scientific">Ideonella azotifigens</name>
    <dbReference type="NCBI Taxonomy" id="513160"/>
    <lineage>
        <taxon>Bacteria</taxon>
        <taxon>Pseudomonadati</taxon>
        <taxon>Pseudomonadota</taxon>
        <taxon>Betaproteobacteria</taxon>
        <taxon>Burkholderiales</taxon>
        <taxon>Sphaerotilaceae</taxon>
        <taxon>Ideonella</taxon>
    </lineage>
</organism>
<dbReference type="PANTHER" id="PTHR44757:SF2">
    <property type="entry name" value="BIOFILM ARCHITECTURE MAINTENANCE PROTEIN MBAA"/>
    <property type="match status" value="1"/>
</dbReference>
<dbReference type="Gene3D" id="3.30.70.270">
    <property type="match status" value="1"/>
</dbReference>
<dbReference type="CDD" id="cd01949">
    <property type="entry name" value="GGDEF"/>
    <property type="match status" value="1"/>
</dbReference>
<dbReference type="SUPFAM" id="SSF55073">
    <property type="entry name" value="Nucleotide cyclase"/>
    <property type="match status" value="1"/>
</dbReference>
<evidence type="ECO:0000256" key="1">
    <source>
        <dbReference type="SAM" id="Phobius"/>
    </source>
</evidence>
<dbReference type="SMART" id="SM00267">
    <property type="entry name" value="GGDEF"/>
    <property type="match status" value="1"/>
</dbReference>
<evidence type="ECO:0000313" key="5">
    <source>
        <dbReference type="Proteomes" id="UP001500279"/>
    </source>
</evidence>
<dbReference type="InterPro" id="IPR035919">
    <property type="entry name" value="EAL_sf"/>
</dbReference>
<dbReference type="PROSITE" id="PS50883">
    <property type="entry name" value="EAL"/>
    <property type="match status" value="1"/>
</dbReference>
<feature type="domain" description="GGDEF" evidence="3">
    <location>
        <begin position="268"/>
        <end position="401"/>
    </location>
</feature>
<dbReference type="InterPro" id="IPR000160">
    <property type="entry name" value="GGDEF_dom"/>
</dbReference>
<gene>
    <name evidence="4" type="ORF">GCM10009107_51600</name>
</gene>
<dbReference type="SUPFAM" id="SSF141868">
    <property type="entry name" value="EAL domain-like"/>
    <property type="match status" value="1"/>
</dbReference>
<evidence type="ECO:0008006" key="6">
    <source>
        <dbReference type="Google" id="ProtNLM"/>
    </source>
</evidence>
<dbReference type="SMART" id="SM00052">
    <property type="entry name" value="EAL"/>
    <property type="match status" value="1"/>
</dbReference>
<dbReference type="PROSITE" id="PS50887">
    <property type="entry name" value="GGDEF"/>
    <property type="match status" value="1"/>
</dbReference>
<dbReference type="Proteomes" id="UP001500279">
    <property type="component" value="Unassembled WGS sequence"/>
</dbReference>
<sequence length="665" mass="71719">MKSLLSSRVLRALIWSVAFVAAIGGAAMLMSRTAGRLLVDEAEHAALQYAGFIAGAVPKLSLLFDQGSLEPETLTELRRLHHMGDVFRFQLFDRDGRALLSSEDLAAQEPRVGQGGQALGQEHPNTHVSAIVLGGRNFIELHGADDEDDDDAPGAGETAHPPVYSEAYVPVMAGDRVLGVVEVYVDQTGHAARIRAAFAKVSAIVVALLLAIGGAMGAQAWQRLAERRRTQQRMRYLAEHDPLSGALNRASFQQALEQAGWRHGKGGAGFAVLCIDLDHFKEINDARGHAAGDEVLRQAAARLAALVRHGDLVARLGGDEFAILQSAVNSPEDVGRLAQRVVDAIALPFELSGHTLLCGASVGAARFGVDAQAVDELLHKADVAMYRAKTGGRNCFSFYDPALDRELAERRSLAQDLRSALADGHLSLHYQPLWANDGTTLLGYEALMRWRHPQRGMVPPAEFIPLAEQTGQIEALGAWALQRACLEAASWPAPLHVAVNLSAAQFRPTHDLVRVVERALEVAGLSAARLELEITESLLMSGTDEVLRTLGGLSAMGVRIAMDDFGTGYSSLAYLWRFPFDKIKIDRAFTSSLVHDAKVALIVRSIVSLAHAMGMRVNAEGVETEPQMAMLQSLGCDELQGYLLGRPGPAEALDHRKVEAVNTEA</sequence>
<keyword evidence="1" id="KW-0472">Membrane</keyword>
<evidence type="ECO:0000259" key="3">
    <source>
        <dbReference type="PROSITE" id="PS50887"/>
    </source>
</evidence>